<proteinExistence type="predicted"/>
<gene>
    <name evidence="1" type="ORF">BJ138DRAFT_1112685</name>
</gene>
<keyword evidence="2" id="KW-1185">Reference proteome</keyword>
<dbReference type="EMBL" id="MU267661">
    <property type="protein sequence ID" value="KAH7912008.1"/>
    <property type="molecule type" value="Genomic_DNA"/>
</dbReference>
<accession>A0ACB8AFS1</accession>
<reference evidence="1" key="1">
    <citation type="journal article" date="2021" name="New Phytol.">
        <title>Evolutionary innovations through gain and loss of genes in the ectomycorrhizal Boletales.</title>
        <authorList>
            <person name="Wu G."/>
            <person name="Miyauchi S."/>
            <person name="Morin E."/>
            <person name="Kuo A."/>
            <person name="Drula E."/>
            <person name="Varga T."/>
            <person name="Kohler A."/>
            <person name="Feng B."/>
            <person name="Cao Y."/>
            <person name="Lipzen A."/>
            <person name="Daum C."/>
            <person name="Hundley H."/>
            <person name="Pangilinan J."/>
            <person name="Johnson J."/>
            <person name="Barry K."/>
            <person name="LaButti K."/>
            <person name="Ng V."/>
            <person name="Ahrendt S."/>
            <person name="Min B."/>
            <person name="Choi I.G."/>
            <person name="Park H."/>
            <person name="Plett J.M."/>
            <person name="Magnuson J."/>
            <person name="Spatafora J.W."/>
            <person name="Nagy L.G."/>
            <person name="Henrissat B."/>
            <person name="Grigoriev I.V."/>
            <person name="Yang Z.L."/>
            <person name="Xu J."/>
            <person name="Martin F.M."/>
        </authorList>
    </citation>
    <scope>NUCLEOTIDE SEQUENCE</scope>
    <source>
        <strain evidence="1">ATCC 28755</strain>
    </source>
</reference>
<protein>
    <submittedName>
        <fullName evidence="1">Uncharacterized protein</fullName>
    </submittedName>
</protein>
<dbReference type="Proteomes" id="UP000790377">
    <property type="component" value="Unassembled WGS sequence"/>
</dbReference>
<comment type="caution">
    <text evidence="1">The sequence shown here is derived from an EMBL/GenBank/DDBJ whole genome shotgun (WGS) entry which is preliminary data.</text>
</comment>
<evidence type="ECO:0000313" key="1">
    <source>
        <dbReference type="EMBL" id="KAH7912008.1"/>
    </source>
</evidence>
<sequence length="126" mass="13885">MSSPSPTRDSEPDERRTMNAIEQIPSASGRHRAHQTAYLSGMTDEVPSPSDMEVNQYRVVHACYEVMEGQAATEGSSQSIYHEISAALTLTTVSQESSSRGRPQGKARHSIFPACFHKAMTRRTVC</sequence>
<evidence type="ECO:0000313" key="2">
    <source>
        <dbReference type="Proteomes" id="UP000790377"/>
    </source>
</evidence>
<organism evidence="1 2">
    <name type="scientific">Hygrophoropsis aurantiaca</name>
    <dbReference type="NCBI Taxonomy" id="72124"/>
    <lineage>
        <taxon>Eukaryota</taxon>
        <taxon>Fungi</taxon>
        <taxon>Dikarya</taxon>
        <taxon>Basidiomycota</taxon>
        <taxon>Agaricomycotina</taxon>
        <taxon>Agaricomycetes</taxon>
        <taxon>Agaricomycetidae</taxon>
        <taxon>Boletales</taxon>
        <taxon>Coniophorineae</taxon>
        <taxon>Hygrophoropsidaceae</taxon>
        <taxon>Hygrophoropsis</taxon>
    </lineage>
</organism>
<name>A0ACB8AFS1_9AGAM</name>